<gene>
    <name evidence="2" type="ORF">OB960_07055</name>
</gene>
<dbReference type="EMBL" id="JAOPKA010000003">
    <property type="protein sequence ID" value="MCU4741155.1"/>
    <property type="molecule type" value="Genomic_DNA"/>
</dbReference>
<dbReference type="AlphaFoldDB" id="A0AAP3E174"/>
<name>A0AAP3E174_9EURY</name>
<feature type="transmembrane region" description="Helical" evidence="1">
    <location>
        <begin position="21"/>
        <end position="44"/>
    </location>
</feature>
<accession>A0AAP3E174</accession>
<reference evidence="2" key="1">
    <citation type="submission" date="2022-09" db="EMBL/GenBank/DDBJ databases">
        <title>Enrichment on poylsaccharides allowed isolation of novel metabolic and taxonomic groups of Haloarchaea.</title>
        <authorList>
            <person name="Sorokin D.Y."/>
            <person name="Elcheninov A.G."/>
            <person name="Khizhniak T.V."/>
            <person name="Kolganova T.V."/>
            <person name="Kublanov I.V."/>
        </authorList>
    </citation>
    <scope>NUCLEOTIDE SEQUENCE</scope>
    <source>
        <strain evidence="2">AArc-xg1-1</strain>
    </source>
</reference>
<protein>
    <submittedName>
        <fullName evidence="2">Uncharacterized protein</fullName>
    </submittedName>
</protein>
<comment type="caution">
    <text evidence="2">The sequence shown here is derived from an EMBL/GenBank/DDBJ whole genome shotgun (WGS) entry which is preliminary data.</text>
</comment>
<dbReference type="Proteomes" id="UP001321018">
    <property type="component" value="Unassembled WGS sequence"/>
</dbReference>
<organism evidence="2 3">
    <name type="scientific">Natronoglomus mannanivorans</name>
    <dbReference type="NCBI Taxonomy" id="2979990"/>
    <lineage>
        <taxon>Archaea</taxon>
        <taxon>Methanobacteriati</taxon>
        <taxon>Methanobacteriota</taxon>
        <taxon>Stenosarchaea group</taxon>
        <taxon>Halobacteria</taxon>
        <taxon>Halobacteriales</taxon>
        <taxon>Natrialbaceae</taxon>
        <taxon>Natronoglomus</taxon>
    </lineage>
</organism>
<keyword evidence="1" id="KW-0472">Membrane</keyword>
<keyword evidence="1" id="KW-0812">Transmembrane</keyword>
<evidence type="ECO:0000313" key="2">
    <source>
        <dbReference type="EMBL" id="MCU4741155.1"/>
    </source>
</evidence>
<evidence type="ECO:0000313" key="3">
    <source>
        <dbReference type="Proteomes" id="UP001321018"/>
    </source>
</evidence>
<keyword evidence="1" id="KW-1133">Transmembrane helix</keyword>
<proteinExistence type="predicted"/>
<sequence length="45" mass="4564">MFSLTTDGETHAIRGIDTRDILLGYIGASSALSTVLAIAIGTGAI</sequence>
<evidence type="ECO:0000256" key="1">
    <source>
        <dbReference type="SAM" id="Phobius"/>
    </source>
</evidence>
<dbReference type="RefSeq" id="WP_338002985.1">
    <property type="nucleotide sequence ID" value="NZ_JAOPKA010000003.1"/>
</dbReference>